<dbReference type="AlphaFoldDB" id="A0A167YPZ2"/>
<sequence>MSGFNSSILPFELNSYRGLRHDKFNFLSLIIKDRHKTISIIKRTYDQKTISSPIRWLPALLILLDKQGSWNEATVERDSRTGNLKIRTFDEPATGIGSIWHSKFIAFDDLVDPEGVSENVFEATYCPTLTSLSDVPYLREPLNRSGPRIIVKIQGRENDVDSVQRETNLYKHLTEIRSWLSPRFLGHVHEKGRVIGFALEKIADARGISCLDDFPLCESALKQLHALGALHGSVDEADRFLISGTGDDRTVHMIGFSSGYTRNPDDDTWDSKLEAEMTEFHCFEESFEKGGHN</sequence>
<protein>
    <submittedName>
        <fullName evidence="1">Alpha-galactosidase A</fullName>
    </submittedName>
</protein>
<gene>
    <name evidence="1" type="ORF">AAP_03318</name>
</gene>
<accession>A0A167YPZ2</accession>
<comment type="caution">
    <text evidence="1">The sequence shown here is derived from an EMBL/GenBank/DDBJ whole genome shotgun (WGS) entry which is preliminary data.</text>
</comment>
<dbReference type="VEuPathDB" id="FungiDB:AAP_03318"/>
<dbReference type="Proteomes" id="UP000242877">
    <property type="component" value="Unassembled WGS sequence"/>
</dbReference>
<evidence type="ECO:0000313" key="2">
    <source>
        <dbReference type="Proteomes" id="UP000242877"/>
    </source>
</evidence>
<reference evidence="1 2" key="1">
    <citation type="journal article" date="2016" name="Genome Biol. Evol.">
        <title>Divergent and convergent evolution of fungal pathogenicity.</title>
        <authorList>
            <person name="Shang Y."/>
            <person name="Xiao G."/>
            <person name="Zheng P."/>
            <person name="Cen K."/>
            <person name="Zhan S."/>
            <person name="Wang C."/>
        </authorList>
    </citation>
    <scope>NUCLEOTIDE SEQUENCE [LARGE SCALE GENOMIC DNA]</scope>
    <source>
        <strain evidence="1 2">ARSEF 7405</strain>
    </source>
</reference>
<keyword evidence="2" id="KW-1185">Reference proteome</keyword>
<proteinExistence type="predicted"/>
<dbReference type="EMBL" id="AZGZ01000013">
    <property type="protein sequence ID" value="KZZ91612.1"/>
    <property type="molecule type" value="Genomic_DNA"/>
</dbReference>
<dbReference type="OrthoDB" id="4206194at2759"/>
<name>A0A167YPZ2_9EURO</name>
<evidence type="ECO:0000313" key="1">
    <source>
        <dbReference type="EMBL" id="KZZ91612.1"/>
    </source>
</evidence>
<organism evidence="1 2">
    <name type="scientific">Ascosphaera apis ARSEF 7405</name>
    <dbReference type="NCBI Taxonomy" id="392613"/>
    <lineage>
        <taxon>Eukaryota</taxon>
        <taxon>Fungi</taxon>
        <taxon>Dikarya</taxon>
        <taxon>Ascomycota</taxon>
        <taxon>Pezizomycotina</taxon>
        <taxon>Eurotiomycetes</taxon>
        <taxon>Eurotiomycetidae</taxon>
        <taxon>Onygenales</taxon>
        <taxon>Ascosphaeraceae</taxon>
        <taxon>Ascosphaera</taxon>
    </lineage>
</organism>